<reference evidence="1 2" key="1">
    <citation type="journal article" date="2008" name="Int. J. Syst. Evol. Microbiol.">
        <title>Tessaracoccus flavescens sp. nov., isolated from marine sediment.</title>
        <authorList>
            <person name="Lee D.W."/>
            <person name="Lee S.D."/>
        </authorList>
    </citation>
    <scope>NUCLEOTIDE SEQUENCE [LARGE SCALE GENOMIC DNA]</scope>
    <source>
        <strain evidence="1 2">SST-39T</strain>
    </source>
</reference>
<name>A0A1Q2CVT5_9ACTN</name>
<organism evidence="1 2">
    <name type="scientific">Tessaracoccus flavescens</name>
    <dbReference type="NCBI Taxonomy" id="399497"/>
    <lineage>
        <taxon>Bacteria</taxon>
        <taxon>Bacillati</taxon>
        <taxon>Actinomycetota</taxon>
        <taxon>Actinomycetes</taxon>
        <taxon>Propionibacteriales</taxon>
        <taxon>Propionibacteriaceae</taxon>
        <taxon>Tessaracoccus</taxon>
    </lineage>
</organism>
<dbReference type="EMBL" id="CP019607">
    <property type="protein sequence ID" value="AQP50226.1"/>
    <property type="molecule type" value="Genomic_DNA"/>
</dbReference>
<dbReference type="STRING" id="399497.BW733_04650"/>
<dbReference type="InterPro" id="IPR004155">
    <property type="entry name" value="PBS_lyase_HEAT"/>
</dbReference>
<proteinExistence type="predicted"/>
<sequence length="245" mass="25139">MNATTTTLIQALGSPEGSDRREAALAMGAASDPSVVPALLDRIRVEENSCVREDLTWAIVQHAETAGPVLLEMVGSDDPGERRTAAHVISKVGDSRHFEAVSRLVADEDPDVAIKAYRAAVNTGGASAVDLLATRLGDGDLHQRDALTNAFHSLGDASVPALISALSSGDAEVREHAAESLGHLGEEAASAAAKLEEAAADAEPAVRLAAIAALGQLGESSEAGLRRLVDGGDPLVAKVAKAYLG</sequence>
<gene>
    <name evidence="1" type="ORF">BW733_04650</name>
</gene>
<dbReference type="PANTHER" id="PTHR12697">
    <property type="entry name" value="PBS LYASE HEAT-LIKE PROTEIN"/>
    <property type="match status" value="1"/>
</dbReference>
<dbReference type="AlphaFoldDB" id="A0A1Q2CVT5"/>
<evidence type="ECO:0000313" key="1">
    <source>
        <dbReference type="EMBL" id="AQP50226.1"/>
    </source>
</evidence>
<dbReference type="Pfam" id="PF03130">
    <property type="entry name" value="HEAT_PBS"/>
    <property type="match status" value="1"/>
</dbReference>
<protein>
    <recommendedName>
        <fullName evidence="3">HEAT repeat domain-containing protein</fullName>
    </recommendedName>
</protein>
<dbReference type="SUPFAM" id="SSF48371">
    <property type="entry name" value="ARM repeat"/>
    <property type="match status" value="1"/>
</dbReference>
<keyword evidence="2" id="KW-1185">Reference proteome</keyword>
<dbReference type="OrthoDB" id="9134742at2"/>
<evidence type="ECO:0008006" key="3">
    <source>
        <dbReference type="Google" id="ProtNLM"/>
    </source>
</evidence>
<dbReference type="PANTHER" id="PTHR12697:SF5">
    <property type="entry name" value="DEOXYHYPUSINE HYDROXYLASE"/>
    <property type="match status" value="1"/>
</dbReference>
<dbReference type="InterPro" id="IPR011989">
    <property type="entry name" value="ARM-like"/>
</dbReference>
<accession>A0A1Q2CVT5</accession>
<evidence type="ECO:0000313" key="2">
    <source>
        <dbReference type="Proteomes" id="UP000188235"/>
    </source>
</evidence>
<dbReference type="SMART" id="SM00567">
    <property type="entry name" value="EZ_HEAT"/>
    <property type="match status" value="7"/>
</dbReference>
<dbReference type="RefSeq" id="WP_077348312.1">
    <property type="nucleotide sequence ID" value="NZ_CP019607.1"/>
</dbReference>
<dbReference type="InterPro" id="IPR016024">
    <property type="entry name" value="ARM-type_fold"/>
</dbReference>
<dbReference type="GO" id="GO:0016491">
    <property type="term" value="F:oxidoreductase activity"/>
    <property type="evidence" value="ECO:0007669"/>
    <property type="project" value="TreeGrafter"/>
</dbReference>
<dbReference type="Gene3D" id="1.25.10.10">
    <property type="entry name" value="Leucine-rich Repeat Variant"/>
    <property type="match status" value="2"/>
</dbReference>
<dbReference type="KEGG" id="tfa:BW733_04650"/>
<dbReference type="Proteomes" id="UP000188235">
    <property type="component" value="Chromosome"/>
</dbReference>
<dbReference type="Pfam" id="PF13646">
    <property type="entry name" value="HEAT_2"/>
    <property type="match status" value="2"/>
</dbReference>